<dbReference type="RefSeq" id="WP_272858547.1">
    <property type="nucleotide sequence ID" value="NZ_CP067134.1"/>
</dbReference>
<dbReference type="Proteomes" id="UP001218412">
    <property type="component" value="Chromosome"/>
</dbReference>
<evidence type="ECO:0000313" key="1">
    <source>
        <dbReference type="EMBL" id="WCR10492.1"/>
    </source>
</evidence>
<accession>A0ABY7SX18</accession>
<protein>
    <submittedName>
        <fullName evidence="1">Uncharacterized protein</fullName>
    </submittedName>
</protein>
<organism evidence="1 2">
    <name type="scientific">Paracoccus stylophorae</name>
    <dbReference type="NCBI Taxonomy" id="659350"/>
    <lineage>
        <taxon>Bacteria</taxon>
        <taxon>Pseudomonadati</taxon>
        <taxon>Pseudomonadota</taxon>
        <taxon>Alphaproteobacteria</taxon>
        <taxon>Rhodobacterales</taxon>
        <taxon>Paracoccaceae</taxon>
        <taxon>Paracoccus</taxon>
    </lineage>
</organism>
<keyword evidence="2" id="KW-1185">Reference proteome</keyword>
<gene>
    <name evidence="1" type="ORF">JHW45_15760</name>
</gene>
<name>A0ABY7SX18_9RHOB</name>
<sequence length="105" mass="11350">MPAPVAMVGTGPSGCCRAQALLKARPDLRVGLIDRLPVPQDRRLPANFPDAGHSGGIWCDRTRSAADTDFTGIQIHGRLWLRGAQVQGARLNADRFPLSHGYAYT</sequence>
<dbReference type="InterPro" id="IPR036188">
    <property type="entry name" value="FAD/NAD-bd_sf"/>
</dbReference>
<reference evidence="1 2" key="1">
    <citation type="submission" date="2021-01" db="EMBL/GenBank/DDBJ databases">
        <title>Biogeographic distribution of Paracoccus.</title>
        <authorList>
            <person name="Hollensteiner J."/>
            <person name="Leineberger J."/>
            <person name="Brinkhoff T."/>
            <person name="Daniel R."/>
        </authorList>
    </citation>
    <scope>NUCLEOTIDE SEQUENCE [LARGE SCALE GENOMIC DNA]</scope>
    <source>
        <strain evidence="1 2">LMG25392</strain>
    </source>
</reference>
<dbReference type="EMBL" id="CP067134">
    <property type="protein sequence ID" value="WCR10492.1"/>
    <property type="molecule type" value="Genomic_DNA"/>
</dbReference>
<dbReference type="Gene3D" id="3.40.50.720">
    <property type="entry name" value="NAD(P)-binding Rossmann-like Domain"/>
    <property type="match status" value="1"/>
</dbReference>
<dbReference type="SUPFAM" id="SSF51905">
    <property type="entry name" value="FAD/NAD(P)-binding domain"/>
    <property type="match status" value="1"/>
</dbReference>
<evidence type="ECO:0000313" key="2">
    <source>
        <dbReference type="Proteomes" id="UP001218412"/>
    </source>
</evidence>
<proteinExistence type="predicted"/>